<protein>
    <submittedName>
        <fullName evidence="1">Uncharacterized protein</fullName>
    </submittedName>
</protein>
<proteinExistence type="predicted"/>
<dbReference type="EMBL" id="BARU01017781">
    <property type="protein sequence ID" value="GAH61799.1"/>
    <property type="molecule type" value="Genomic_DNA"/>
</dbReference>
<sequence>IWKITKTPGLDGDAFWNKSFDPVEGDYLPYGDATGDATVAAGEH</sequence>
<evidence type="ECO:0000313" key="1">
    <source>
        <dbReference type="EMBL" id="GAH61799.1"/>
    </source>
</evidence>
<feature type="non-terminal residue" evidence="1">
    <location>
        <position position="1"/>
    </location>
</feature>
<accession>X1I6Q5</accession>
<dbReference type="AlphaFoldDB" id="X1I6Q5"/>
<gene>
    <name evidence="1" type="ORF">S03H2_29457</name>
</gene>
<reference evidence="1" key="1">
    <citation type="journal article" date="2014" name="Front. Microbiol.">
        <title>High frequency of phylogenetically diverse reductive dehalogenase-homologous genes in deep subseafloor sedimentary metagenomes.</title>
        <authorList>
            <person name="Kawai M."/>
            <person name="Futagami T."/>
            <person name="Toyoda A."/>
            <person name="Takaki Y."/>
            <person name="Nishi S."/>
            <person name="Hori S."/>
            <person name="Arai W."/>
            <person name="Tsubouchi T."/>
            <person name="Morono Y."/>
            <person name="Uchiyama I."/>
            <person name="Ito T."/>
            <person name="Fujiyama A."/>
            <person name="Inagaki F."/>
            <person name="Takami H."/>
        </authorList>
    </citation>
    <scope>NUCLEOTIDE SEQUENCE</scope>
    <source>
        <strain evidence="1">Expedition CK06-06</strain>
    </source>
</reference>
<organism evidence="1">
    <name type="scientific">marine sediment metagenome</name>
    <dbReference type="NCBI Taxonomy" id="412755"/>
    <lineage>
        <taxon>unclassified sequences</taxon>
        <taxon>metagenomes</taxon>
        <taxon>ecological metagenomes</taxon>
    </lineage>
</organism>
<name>X1I6Q5_9ZZZZ</name>
<comment type="caution">
    <text evidence="1">The sequence shown here is derived from an EMBL/GenBank/DDBJ whole genome shotgun (WGS) entry which is preliminary data.</text>
</comment>